<dbReference type="EMBL" id="JARBHB010000012">
    <property type="protein sequence ID" value="KAJ8871691.1"/>
    <property type="molecule type" value="Genomic_DNA"/>
</dbReference>
<evidence type="ECO:0000313" key="2">
    <source>
        <dbReference type="Proteomes" id="UP001159363"/>
    </source>
</evidence>
<keyword evidence="2" id="KW-1185">Reference proteome</keyword>
<proteinExistence type="predicted"/>
<sequence length="466" mass="52588">MLIYLPMYVGRELVDQFPPAFLPLFLLLTTSSSCILRVFCRHVVIDCREHVGIVPDDIAGRRAFSGFSRFPRPCVPALLHVHLASPPTALKTPLLRARLYGDSSYHDSSYYERVWNRPTRDYNYPLDDDVSMKLSQRRARQVMKSDHRRWSSRLAGHGQRLHRRWQDGARSRHCSELICSLPDLALNPPEFVCWPRSLCLASARSFAILAEASLSTRLSLRADPVDELLRVMDCNIHFLNCVHRLVLHLYPFEHLKQNLGPVTHDTRMERHWNARAGDMGVPQENRPASGIVQNDSPCENPRVYPAGGERLSYCATARRVWRSGGGSGCDYPGLTYRPLLEPGSPGSEYKDSGESVGQHCVYSEHNTMTAVLQLVLLTWVCLVLVQAAPTSHRSSRLQVEPLQHHDSCTVRGSQTMEEEGLQVDTLKCKNATECCSRGVQTQIYSPIYVDGKLVATFPLACLCAFY</sequence>
<gene>
    <name evidence="1" type="ORF">PR048_028018</name>
</gene>
<comment type="caution">
    <text evidence="1">The sequence shown here is derived from an EMBL/GenBank/DDBJ whole genome shotgun (WGS) entry which is preliminary data.</text>
</comment>
<evidence type="ECO:0000313" key="1">
    <source>
        <dbReference type="EMBL" id="KAJ8871691.1"/>
    </source>
</evidence>
<reference evidence="1 2" key="1">
    <citation type="submission" date="2023-02" db="EMBL/GenBank/DDBJ databases">
        <title>LHISI_Scaffold_Assembly.</title>
        <authorList>
            <person name="Stuart O.P."/>
            <person name="Cleave R."/>
            <person name="Magrath M.J.L."/>
            <person name="Mikheyev A.S."/>
        </authorList>
    </citation>
    <scope>NUCLEOTIDE SEQUENCE [LARGE SCALE GENOMIC DNA]</scope>
    <source>
        <strain evidence="1">Daus_M_001</strain>
        <tissue evidence="1">Leg muscle</tissue>
    </source>
</reference>
<accession>A0ABQ9GI64</accession>
<protein>
    <submittedName>
        <fullName evidence="1">Uncharacterized protein</fullName>
    </submittedName>
</protein>
<organism evidence="1 2">
    <name type="scientific">Dryococelus australis</name>
    <dbReference type="NCBI Taxonomy" id="614101"/>
    <lineage>
        <taxon>Eukaryota</taxon>
        <taxon>Metazoa</taxon>
        <taxon>Ecdysozoa</taxon>
        <taxon>Arthropoda</taxon>
        <taxon>Hexapoda</taxon>
        <taxon>Insecta</taxon>
        <taxon>Pterygota</taxon>
        <taxon>Neoptera</taxon>
        <taxon>Polyneoptera</taxon>
        <taxon>Phasmatodea</taxon>
        <taxon>Verophasmatodea</taxon>
        <taxon>Anareolatae</taxon>
        <taxon>Phasmatidae</taxon>
        <taxon>Eurycanthinae</taxon>
        <taxon>Dryococelus</taxon>
    </lineage>
</organism>
<dbReference type="Proteomes" id="UP001159363">
    <property type="component" value="Chromosome 11"/>
</dbReference>
<name>A0ABQ9GI64_9NEOP</name>